<dbReference type="PANTHER" id="PTHR30137">
    <property type="entry name" value="LUCIFERASE-LIKE MONOOXYGENASE"/>
    <property type="match status" value="1"/>
</dbReference>
<keyword evidence="4" id="KW-0503">Monooxygenase</keyword>
<keyword evidence="7" id="KW-1185">Reference proteome</keyword>
<gene>
    <name evidence="6" type="ORF">GCM10022261_01430</name>
</gene>
<dbReference type="InterPro" id="IPR011251">
    <property type="entry name" value="Luciferase-like_dom"/>
</dbReference>
<reference evidence="7" key="1">
    <citation type="journal article" date="2019" name="Int. J. Syst. Evol. Microbiol.">
        <title>The Global Catalogue of Microorganisms (GCM) 10K type strain sequencing project: providing services to taxonomists for standard genome sequencing and annotation.</title>
        <authorList>
            <consortium name="The Broad Institute Genomics Platform"/>
            <consortium name="The Broad Institute Genome Sequencing Center for Infectious Disease"/>
            <person name="Wu L."/>
            <person name="Ma J."/>
        </authorList>
    </citation>
    <scope>NUCLEOTIDE SEQUENCE [LARGE SCALE GENOMIC DNA]</scope>
    <source>
        <strain evidence="7">JCM 17458</strain>
    </source>
</reference>
<dbReference type="EMBL" id="BAABAZ010000003">
    <property type="protein sequence ID" value="GAA4282612.1"/>
    <property type="molecule type" value="Genomic_DNA"/>
</dbReference>
<accession>A0ABP8EF71</accession>
<evidence type="ECO:0000256" key="3">
    <source>
        <dbReference type="ARBA" id="ARBA00023002"/>
    </source>
</evidence>
<evidence type="ECO:0000256" key="1">
    <source>
        <dbReference type="ARBA" id="ARBA00010426"/>
    </source>
</evidence>
<feature type="domain" description="Luciferase-like" evidence="5">
    <location>
        <begin position="4"/>
        <end position="306"/>
    </location>
</feature>
<dbReference type="SUPFAM" id="SSF51679">
    <property type="entry name" value="Bacterial luciferase-like"/>
    <property type="match status" value="1"/>
</dbReference>
<evidence type="ECO:0000256" key="4">
    <source>
        <dbReference type="ARBA" id="ARBA00023033"/>
    </source>
</evidence>
<organism evidence="6 7">
    <name type="scientific">Brevibacterium daeguense</name>
    <dbReference type="NCBI Taxonomy" id="909936"/>
    <lineage>
        <taxon>Bacteria</taxon>
        <taxon>Bacillati</taxon>
        <taxon>Actinomycetota</taxon>
        <taxon>Actinomycetes</taxon>
        <taxon>Micrococcales</taxon>
        <taxon>Brevibacteriaceae</taxon>
        <taxon>Brevibacterium</taxon>
    </lineage>
</organism>
<dbReference type="InterPro" id="IPR036661">
    <property type="entry name" value="Luciferase-like_sf"/>
</dbReference>
<dbReference type="InterPro" id="IPR050766">
    <property type="entry name" value="Bact_Lucif_Oxidored"/>
</dbReference>
<evidence type="ECO:0000313" key="7">
    <source>
        <dbReference type="Proteomes" id="UP001501586"/>
    </source>
</evidence>
<evidence type="ECO:0000259" key="5">
    <source>
        <dbReference type="Pfam" id="PF00296"/>
    </source>
</evidence>
<proteinExistence type="inferred from homology"/>
<protein>
    <submittedName>
        <fullName evidence="6">LLM class flavin-dependent oxidoreductase</fullName>
    </submittedName>
</protein>
<dbReference type="Pfam" id="PF00296">
    <property type="entry name" value="Bac_luciferase"/>
    <property type="match status" value="1"/>
</dbReference>
<sequence length="385" mass="42684">MANMKFGIFMAPFHTPAGQDPTSAYVRDIEVVQLLDKLGYDEVWIGEHHSSGNELVPDPMMFIAHLAPQTRNIKFATGVLSLPYHNPFHVADSALFLDHLTRGRFILGLGPGALPQDATMIGLEIEEQRGALEEDTDVLMRLLAGEAVTADTPRYRLRNAQTQYSPFNDELEVAVAAISSPTGPRIAGKHGLSLLSIGATAKAGFDVLASHWDVMEERAAEFGTTADRSRWRLVGPMHIAETREQAIENVRFGLESWCAYTQDVLAVPHFRAAGRTFEERLAWVTESGLGVIGTPDDAIEQIERLVAQSNGGFGSYLIQHAEWADPAATRRSYELFAQHVKPQFQNRATRLRAAEQRSIDQWAELGDRVEKAVQAATDKHFAERK</sequence>
<name>A0ABP8EF71_9MICO</name>
<evidence type="ECO:0000256" key="2">
    <source>
        <dbReference type="ARBA" id="ARBA00022630"/>
    </source>
</evidence>
<comment type="similarity">
    <text evidence="1">Belongs to the bacterial luciferase oxidoreductase family.</text>
</comment>
<evidence type="ECO:0000313" key="6">
    <source>
        <dbReference type="EMBL" id="GAA4282612.1"/>
    </source>
</evidence>
<dbReference type="PANTHER" id="PTHR30137:SF16">
    <property type="entry name" value="BLL0895 PROTEIN"/>
    <property type="match status" value="1"/>
</dbReference>
<keyword evidence="3" id="KW-0560">Oxidoreductase</keyword>
<comment type="caution">
    <text evidence="6">The sequence shown here is derived from an EMBL/GenBank/DDBJ whole genome shotgun (WGS) entry which is preliminary data.</text>
</comment>
<dbReference type="Proteomes" id="UP001501586">
    <property type="component" value="Unassembled WGS sequence"/>
</dbReference>
<dbReference type="Gene3D" id="3.20.20.30">
    <property type="entry name" value="Luciferase-like domain"/>
    <property type="match status" value="1"/>
</dbReference>
<keyword evidence="2" id="KW-0285">Flavoprotein</keyword>